<dbReference type="Proteomes" id="UP000175707">
    <property type="component" value="Unassembled WGS sequence"/>
</dbReference>
<gene>
    <name evidence="2" type="ORF">BAE30_06080</name>
</gene>
<dbReference type="AlphaFoldDB" id="A0A1E7YWZ9"/>
<proteinExistence type="predicted"/>
<feature type="transmembrane region" description="Helical" evidence="1">
    <location>
        <begin position="39"/>
        <end position="63"/>
    </location>
</feature>
<keyword evidence="1" id="KW-0472">Membrane</keyword>
<evidence type="ECO:0000313" key="2">
    <source>
        <dbReference type="EMBL" id="OFC61067.1"/>
    </source>
</evidence>
<reference evidence="2 3" key="1">
    <citation type="submission" date="2016-06" db="EMBL/GenBank/DDBJ databases">
        <title>Gene turnover analysis identifies the evolutionary adaptation of the extremophile Acidithiobacillus caldus.</title>
        <authorList>
            <person name="Zhang X."/>
        </authorList>
    </citation>
    <scope>NUCLEOTIDE SEQUENCE [LARGE SCALE GENOMIC DNA]</scope>
    <source>
        <strain evidence="2 3">S1</strain>
    </source>
</reference>
<sequence length="155" mass="17147">MDKFEQVHPIVIRDPEQLGRDVQNIIIQLPTQRRAGPHWAVVVLVVMAALVLLAVVLAAFNAYRVQQVEKLVRLEQSSLPRPAPVRYPAGTSAKFPPSRTLRLMGTLNDGKLRYVAQNPAGGEYVMIPPKDCHVTDGGPVCHYQGRSVTRFTGRG</sequence>
<protein>
    <submittedName>
        <fullName evidence="2">Uncharacterized protein</fullName>
    </submittedName>
</protein>
<evidence type="ECO:0000256" key="1">
    <source>
        <dbReference type="SAM" id="Phobius"/>
    </source>
</evidence>
<keyword evidence="1" id="KW-0812">Transmembrane</keyword>
<organism evidence="2 3">
    <name type="scientific">Acidithiobacillus caldus</name>
    <dbReference type="NCBI Taxonomy" id="33059"/>
    <lineage>
        <taxon>Bacteria</taxon>
        <taxon>Pseudomonadati</taxon>
        <taxon>Pseudomonadota</taxon>
        <taxon>Acidithiobacillia</taxon>
        <taxon>Acidithiobacillales</taxon>
        <taxon>Acidithiobacillaceae</taxon>
        <taxon>Acidithiobacillus</taxon>
    </lineage>
</organism>
<name>A0A1E7YWZ9_9PROT</name>
<dbReference type="EMBL" id="LZYH01000443">
    <property type="protein sequence ID" value="OFC61067.1"/>
    <property type="molecule type" value="Genomic_DNA"/>
</dbReference>
<keyword evidence="1" id="KW-1133">Transmembrane helix</keyword>
<evidence type="ECO:0000313" key="3">
    <source>
        <dbReference type="Proteomes" id="UP000175707"/>
    </source>
</evidence>
<accession>A0A1E7YWZ9</accession>
<comment type="caution">
    <text evidence="2">The sequence shown here is derived from an EMBL/GenBank/DDBJ whole genome shotgun (WGS) entry which is preliminary data.</text>
</comment>